<accession>A0ABP9R8F5</accession>
<keyword evidence="5 8" id="KW-0812">Transmembrane</keyword>
<dbReference type="CDD" id="cd17503">
    <property type="entry name" value="MFS_LmrB_MDR_like"/>
    <property type="match status" value="1"/>
</dbReference>
<feature type="transmembrane region" description="Helical" evidence="8">
    <location>
        <begin position="248"/>
        <end position="274"/>
    </location>
</feature>
<comment type="similarity">
    <text evidence="2">Belongs to the major facilitator superfamily. EmrB family.</text>
</comment>
<evidence type="ECO:0000256" key="6">
    <source>
        <dbReference type="ARBA" id="ARBA00022989"/>
    </source>
</evidence>
<feature type="transmembrane region" description="Helical" evidence="8">
    <location>
        <begin position="125"/>
        <end position="148"/>
    </location>
</feature>
<protein>
    <submittedName>
        <fullName evidence="10">DHA2 family efflux MFS transporter permease subunit</fullName>
    </submittedName>
</protein>
<dbReference type="EMBL" id="BAABJP010000055">
    <property type="protein sequence ID" value="GAA5173052.1"/>
    <property type="molecule type" value="Genomic_DNA"/>
</dbReference>
<evidence type="ECO:0000313" key="10">
    <source>
        <dbReference type="EMBL" id="GAA5173052.1"/>
    </source>
</evidence>
<evidence type="ECO:0000313" key="11">
    <source>
        <dbReference type="Proteomes" id="UP001428817"/>
    </source>
</evidence>
<organism evidence="10 11">
    <name type="scientific">Pseudonocardia eucalypti</name>
    <dbReference type="NCBI Taxonomy" id="648755"/>
    <lineage>
        <taxon>Bacteria</taxon>
        <taxon>Bacillati</taxon>
        <taxon>Actinomycetota</taxon>
        <taxon>Actinomycetes</taxon>
        <taxon>Pseudonocardiales</taxon>
        <taxon>Pseudonocardiaceae</taxon>
        <taxon>Pseudonocardia</taxon>
    </lineage>
</organism>
<name>A0ABP9R8F5_9PSEU</name>
<proteinExistence type="inferred from homology"/>
<dbReference type="Pfam" id="PF07690">
    <property type="entry name" value="MFS_1"/>
    <property type="match status" value="1"/>
</dbReference>
<dbReference type="InterPro" id="IPR004638">
    <property type="entry name" value="EmrB-like"/>
</dbReference>
<evidence type="ECO:0000256" key="8">
    <source>
        <dbReference type="SAM" id="Phobius"/>
    </source>
</evidence>
<dbReference type="Gene3D" id="1.20.1720.10">
    <property type="entry name" value="Multidrug resistance protein D"/>
    <property type="match status" value="1"/>
</dbReference>
<reference evidence="11" key="1">
    <citation type="journal article" date="2019" name="Int. J. Syst. Evol. Microbiol.">
        <title>The Global Catalogue of Microorganisms (GCM) 10K type strain sequencing project: providing services to taxonomists for standard genome sequencing and annotation.</title>
        <authorList>
            <consortium name="The Broad Institute Genomics Platform"/>
            <consortium name="The Broad Institute Genome Sequencing Center for Infectious Disease"/>
            <person name="Wu L."/>
            <person name="Ma J."/>
        </authorList>
    </citation>
    <scope>NUCLEOTIDE SEQUENCE [LARGE SCALE GENOMIC DNA]</scope>
    <source>
        <strain evidence="11">JCM 18303</strain>
    </source>
</reference>
<feature type="transmembrane region" description="Helical" evidence="8">
    <location>
        <begin position="318"/>
        <end position="335"/>
    </location>
</feature>
<keyword evidence="3" id="KW-0813">Transport</keyword>
<feature type="transmembrane region" description="Helical" evidence="8">
    <location>
        <begin position="452"/>
        <end position="471"/>
    </location>
</feature>
<dbReference type="PANTHER" id="PTHR42718:SF9">
    <property type="entry name" value="MAJOR FACILITATOR SUPERFAMILY MULTIDRUG TRANSPORTER MFSC"/>
    <property type="match status" value="1"/>
</dbReference>
<feature type="transmembrane region" description="Helical" evidence="8">
    <location>
        <begin position="217"/>
        <end position="236"/>
    </location>
</feature>
<comment type="caution">
    <text evidence="10">The sequence shown here is derived from an EMBL/GenBank/DDBJ whole genome shotgun (WGS) entry which is preliminary data.</text>
</comment>
<dbReference type="InterPro" id="IPR020846">
    <property type="entry name" value="MFS_dom"/>
</dbReference>
<dbReference type="InterPro" id="IPR036259">
    <property type="entry name" value="MFS_trans_sf"/>
</dbReference>
<feature type="transmembrane region" description="Helical" evidence="8">
    <location>
        <begin position="64"/>
        <end position="85"/>
    </location>
</feature>
<feature type="transmembrane region" description="Helical" evidence="8">
    <location>
        <begin position="91"/>
        <end position="113"/>
    </location>
</feature>
<evidence type="ECO:0000256" key="5">
    <source>
        <dbReference type="ARBA" id="ARBA00022692"/>
    </source>
</evidence>
<evidence type="ECO:0000256" key="2">
    <source>
        <dbReference type="ARBA" id="ARBA00008537"/>
    </source>
</evidence>
<sequence>MAVLVVGNFMAVLDITIVNVAVPTIQKEFGGGLDDVLWIATAYTLTLGVVVPLSGWLGDRFGLVNVYLASLAAFALGSALCGLAWNLDTLIAFRILQAVPGGIMPVVAMTLVYRIVPPQKIGSAMGLFGLGVIFAPATGPVLGGYLVQYLDWRLVFYINVPVGLLGALAAFMVLPKLPAAIARPFDFLGFGCIAFGLFAILLAASEGEDWGWTGYRVLLLAAGGVLALTLFVVIELEVEHPLLDVRMFGIWPFTNSLILISIITVNLLAIAFYIPVFLQQGQGKEAFDAGLLLLPQAVATGMLAPISGRLYDKIGPRALSVIGLIVCAFGTYLLAGTTADLTREHLILWTCVRGWGLGLAMMPIMTAGIAAVPPSRTNQASALNNVARQVAGALGLAGLAALASIQQAQLMANRAALTTIGHAGVDPAAPGAMTQLYGRYRELSLQVLATSYANIFLVVAGITAAGVVLALGMRPPPRRGGPALPD</sequence>
<dbReference type="Gene3D" id="1.20.1250.20">
    <property type="entry name" value="MFS general substrate transporter like domains"/>
    <property type="match status" value="1"/>
</dbReference>
<feature type="transmembrane region" description="Helical" evidence="8">
    <location>
        <begin position="154"/>
        <end position="175"/>
    </location>
</feature>
<feature type="transmembrane region" description="Helical" evidence="8">
    <location>
        <begin position="36"/>
        <end position="57"/>
    </location>
</feature>
<keyword evidence="11" id="KW-1185">Reference proteome</keyword>
<evidence type="ECO:0000256" key="4">
    <source>
        <dbReference type="ARBA" id="ARBA00022475"/>
    </source>
</evidence>
<dbReference type="NCBIfam" id="TIGR00711">
    <property type="entry name" value="efflux_EmrB"/>
    <property type="match status" value="1"/>
</dbReference>
<evidence type="ECO:0000259" key="9">
    <source>
        <dbReference type="PROSITE" id="PS50850"/>
    </source>
</evidence>
<dbReference type="SUPFAM" id="SSF103473">
    <property type="entry name" value="MFS general substrate transporter"/>
    <property type="match status" value="1"/>
</dbReference>
<evidence type="ECO:0000256" key="7">
    <source>
        <dbReference type="ARBA" id="ARBA00023136"/>
    </source>
</evidence>
<dbReference type="PROSITE" id="PS50850">
    <property type="entry name" value="MFS"/>
    <property type="match status" value="1"/>
</dbReference>
<feature type="transmembrane region" description="Helical" evidence="8">
    <location>
        <begin position="355"/>
        <end position="374"/>
    </location>
</feature>
<keyword evidence="7 8" id="KW-0472">Membrane</keyword>
<keyword evidence="6 8" id="KW-1133">Transmembrane helix</keyword>
<comment type="subcellular location">
    <subcellularLocation>
        <location evidence="1">Cell membrane</location>
        <topology evidence="1">Multi-pass membrane protein</topology>
    </subcellularLocation>
</comment>
<feature type="domain" description="Major facilitator superfamily (MFS) profile" evidence="9">
    <location>
        <begin position="1"/>
        <end position="478"/>
    </location>
</feature>
<feature type="transmembrane region" description="Helical" evidence="8">
    <location>
        <begin position="187"/>
        <end position="205"/>
    </location>
</feature>
<dbReference type="Proteomes" id="UP001428817">
    <property type="component" value="Unassembled WGS sequence"/>
</dbReference>
<evidence type="ECO:0000256" key="1">
    <source>
        <dbReference type="ARBA" id="ARBA00004651"/>
    </source>
</evidence>
<dbReference type="PANTHER" id="PTHR42718">
    <property type="entry name" value="MAJOR FACILITATOR SUPERFAMILY MULTIDRUG TRANSPORTER MFSC"/>
    <property type="match status" value="1"/>
</dbReference>
<dbReference type="InterPro" id="IPR011701">
    <property type="entry name" value="MFS"/>
</dbReference>
<evidence type="ECO:0000256" key="3">
    <source>
        <dbReference type="ARBA" id="ARBA00022448"/>
    </source>
</evidence>
<feature type="transmembrane region" description="Helical" evidence="8">
    <location>
        <begin position="386"/>
        <end position="405"/>
    </location>
</feature>
<gene>
    <name evidence="10" type="ORF">GCM10023321_73840</name>
</gene>
<dbReference type="PRINTS" id="PR01036">
    <property type="entry name" value="TCRTETB"/>
</dbReference>
<dbReference type="RefSeq" id="WP_185065515.1">
    <property type="nucleotide sequence ID" value="NZ_BAABJP010000055.1"/>
</dbReference>
<keyword evidence="4" id="KW-1003">Cell membrane</keyword>